<dbReference type="SUPFAM" id="SSF49464">
    <property type="entry name" value="Carboxypeptidase regulatory domain-like"/>
    <property type="match status" value="1"/>
</dbReference>
<gene>
    <name evidence="1" type="ORF">NRE15_05785</name>
</gene>
<keyword evidence="2" id="KW-1185">Reference proteome</keyword>
<dbReference type="InterPro" id="IPR016195">
    <property type="entry name" value="Pol/histidinol_Pase-like"/>
</dbReference>
<accession>A0ABY5P8S7</accession>
<reference evidence="1 2" key="1">
    <citation type="submission" date="2022-08" db="EMBL/GenBank/DDBJ databases">
        <title>Aerococcaceae sp. nov isolated from spoiled eye mask.</title>
        <authorList>
            <person name="Zhou G."/>
            <person name="Xie X.-B."/>
            <person name="Shi Q.-S."/>
            <person name="Wang Y.-S."/>
            <person name="Wen X."/>
            <person name="Peng H."/>
            <person name="Yang X.-J."/>
            <person name="Tao H.-B."/>
            <person name="Huang X.-M."/>
        </authorList>
    </citation>
    <scope>NUCLEOTIDE SEQUENCE [LARGE SCALE GENOMIC DNA]</scope>
    <source>
        <strain evidence="2">DM20194951</strain>
    </source>
</reference>
<dbReference type="CDD" id="cd07432">
    <property type="entry name" value="PHP_HisPPase"/>
    <property type="match status" value="1"/>
</dbReference>
<protein>
    <submittedName>
        <fullName evidence="1">CehA/McbA family metallohydrolase</fullName>
    </submittedName>
</protein>
<proteinExistence type="predicted"/>
<name>A0ABY5P8S7_9LACT</name>
<dbReference type="Gene3D" id="3.20.20.140">
    <property type="entry name" value="Metal-dependent hydrolases"/>
    <property type="match status" value="1"/>
</dbReference>
<dbReference type="Gene3D" id="2.60.40.1120">
    <property type="entry name" value="Carboxypeptidase-like, regulatory domain"/>
    <property type="match status" value="1"/>
</dbReference>
<dbReference type="PANTHER" id="PTHR42924">
    <property type="entry name" value="EXONUCLEASE"/>
    <property type="match status" value="1"/>
</dbReference>
<dbReference type="RefSeq" id="WP_313794644.1">
    <property type="nucleotide sequence ID" value="NZ_CP102453.1"/>
</dbReference>
<evidence type="ECO:0000313" key="1">
    <source>
        <dbReference type="EMBL" id="UUX35151.1"/>
    </source>
</evidence>
<dbReference type="PANTHER" id="PTHR42924:SF3">
    <property type="entry name" value="POLYMERASE_HISTIDINOL PHOSPHATASE N-TERMINAL DOMAIN-CONTAINING PROTEIN"/>
    <property type="match status" value="1"/>
</dbReference>
<dbReference type="InterPro" id="IPR008969">
    <property type="entry name" value="CarboxyPept-like_regulatory"/>
</dbReference>
<evidence type="ECO:0000313" key="2">
    <source>
        <dbReference type="Proteomes" id="UP001315967"/>
    </source>
</evidence>
<organism evidence="1 2">
    <name type="scientific">Fundicoccus culcitae</name>
    <dbReference type="NCBI Taxonomy" id="2969821"/>
    <lineage>
        <taxon>Bacteria</taxon>
        <taxon>Bacillati</taxon>
        <taxon>Bacillota</taxon>
        <taxon>Bacilli</taxon>
        <taxon>Lactobacillales</taxon>
        <taxon>Aerococcaceae</taxon>
        <taxon>Fundicoccus</taxon>
    </lineage>
</organism>
<dbReference type="Proteomes" id="UP001315967">
    <property type="component" value="Chromosome"/>
</dbReference>
<dbReference type="NCBIfam" id="NF038032">
    <property type="entry name" value="CehA_McbA_metalo"/>
    <property type="match status" value="1"/>
</dbReference>
<dbReference type="EMBL" id="CP102453">
    <property type="protein sequence ID" value="UUX35151.1"/>
    <property type="molecule type" value="Genomic_DNA"/>
</dbReference>
<sequence length="437" mass="49235">MRWMKKLVVLMGIFIIGVLPSVKAEEVKEATVAGTIVDEAGQALIAQVVFYNDASLMRLNTDLLGRYSTKLPLGDYTMEVSKGSEYEIKDVTVSVEDRRAKYIEPVVLKQLYETDWLSGDLHQHTLSSFDGSDSPANVLLSNLAVGLDFGFVTDHNDMRANAEFTAQPFEDFLAFAGTEVTTDLGHFNALNFNKYLDFDVPNGEADLEPMFNQIQSDDAALLQVNHPLRDNFKFEDMEMIERFDLIEVWNGKALPPYVEGDSNEQTKLYWFDLLNEGIFIPMTAGSDNHDIQGNRMFLTDEGEQTEAEYFFNRRMYSGSPRTVVYAEDKGQEDVLEGLEEGHSFVTNNPLIYLSVEGAMVGETVEAGELTVEVDMQSNRELEEMRLYLNGEVVERQAVEVLEFQQVFLMDLEAGDWVVLEVLGASGDYALTNPVFIK</sequence>
<dbReference type="SUPFAM" id="SSF89550">
    <property type="entry name" value="PHP domain-like"/>
    <property type="match status" value="1"/>
</dbReference>
<dbReference type="InterPro" id="IPR052018">
    <property type="entry name" value="PHP_domain"/>
</dbReference>